<organism evidence="1 2">
    <name type="scientific">Granulicatella seriolae</name>
    <dbReference type="NCBI Taxonomy" id="2967226"/>
    <lineage>
        <taxon>Bacteria</taxon>
        <taxon>Bacillati</taxon>
        <taxon>Bacillota</taxon>
        <taxon>Bacilli</taxon>
        <taxon>Lactobacillales</taxon>
        <taxon>Carnobacteriaceae</taxon>
        <taxon>Granulicatella</taxon>
    </lineage>
</organism>
<reference evidence="1" key="3">
    <citation type="journal article" date="2023" name="Microbiol. Resour. Announc.">
        <title>Draft Genome Sequence of Granulicatella sp. Strain S8, Isolated from a Marine Fish, Seriola quinqueradiata.</title>
        <authorList>
            <person name="Lee M."/>
            <person name="Farooq A."/>
            <person name="Jeong J.B."/>
            <person name="Jung M.Y."/>
        </authorList>
    </citation>
    <scope>NUCLEOTIDE SEQUENCE</scope>
    <source>
        <strain evidence="1">S8</strain>
    </source>
</reference>
<evidence type="ECO:0000313" key="2">
    <source>
        <dbReference type="Proteomes" id="UP001059480"/>
    </source>
</evidence>
<gene>
    <name evidence="1" type="ORF">NPA36_09995</name>
</gene>
<reference evidence="1" key="2">
    <citation type="journal article" date="2023" name="Curr. Microbiol.">
        <title>Granulicatella seriolae sp. nov., a Novel Facultative Anaerobe Isolated from Yellowtail Marine Fish.</title>
        <authorList>
            <person name="Lee M."/>
            <person name="Choi Y.J."/>
            <person name="Farooq A."/>
            <person name="Jeong J.B."/>
            <person name="Jung M.Y."/>
        </authorList>
    </citation>
    <scope>NUCLEOTIDE SEQUENCE</scope>
    <source>
        <strain evidence="1">S8</strain>
    </source>
</reference>
<keyword evidence="2" id="KW-1185">Reference proteome</keyword>
<protein>
    <submittedName>
        <fullName evidence="1">Uncharacterized protein</fullName>
    </submittedName>
</protein>
<name>A0ABT1WRF9_9LACT</name>
<proteinExistence type="predicted"/>
<dbReference type="RefSeq" id="WP_256945976.1">
    <property type="nucleotide sequence ID" value="NZ_JANHNZ010000017.1"/>
</dbReference>
<dbReference type="EMBL" id="JANHNZ010000017">
    <property type="protein sequence ID" value="MCQ9210865.1"/>
    <property type="molecule type" value="Genomic_DNA"/>
</dbReference>
<comment type="caution">
    <text evidence="1">The sequence shown here is derived from an EMBL/GenBank/DDBJ whole genome shotgun (WGS) entry which is preliminary data.</text>
</comment>
<sequence length="57" mass="6762">MEEEREIKDFDDIGLHILSMPKDAPGYYYRGISEYARAKGVEMADLSDEEREMFRTR</sequence>
<reference evidence="1" key="1">
    <citation type="submission" date="2022-07" db="EMBL/GenBank/DDBJ databases">
        <authorList>
            <person name="Jung M.-Y."/>
            <person name="Lee M."/>
        </authorList>
    </citation>
    <scope>NUCLEOTIDE SEQUENCE</scope>
    <source>
        <strain evidence="1">S8</strain>
    </source>
</reference>
<dbReference type="Proteomes" id="UP001059480">
    <property type="component" value="Unassembled WGS sequence"/>
</dbReference>
<accession>A0ABT1WRF9</accession>
<evidence type="ECO:0000313" key="1">
    <source>
        <dbReference type="EMBL" id="MCQ9210865.1"/>
    </source>
</evidence>